<feature type="transmembrane region" description="Helical" evidence="2">
    <location>
        <begin position="38"/>
        <end position="55"/>
    </location>
</feature>
<proteinExistence type="predicted"/>
<protein>
    <recommendedName>
        <fullName evidence="5">Integral membrane protein</fullName>
    </recommendedName>
</protein>
<sequence>MTRAAKDITEGVITFAVGLVLKLTTEDVEVPVCTLTKVGAVMMCVGGALLLWGLIQQARPARWRPFPASAPRPAPTARRRSPCWRCGPG</sequence>
<accession>A0ABN1HGQ3</accession>
<keyword evidence="2" id="KW-0472">Membrane</keyword>
<evidence type="ECO:0000313" key="3">
    <source>
        <dbReference type="EMBL" id="GAA0647761.1"/>
    </source>
</evidence>
<dbReference type="EMBL" id="BAAAGU010000024">
    <property type="protein sequence ID" value="GAA0647761.1"/>
    <property type="molecule type" value="Genomic_DNA"/>
</dbReference>
<evidence type="ECO:0000313" key="4">
    <source>
        <dbReference type="Proteomes" id="UP001500724"/>
    </source>
</evidence>
<dbReference type="InterPro" id="IPR043762">
    <property type="entry name" value="DUF5708"/>
</dbReference>
<organism evidence="3 4">
    <name type="scientific">Streptomyces thermocarboxydovorans</name>
    <dbReference type="NCBI Taxonomy" id="59298"/>
    <lineage>
        <taxon>Bacteria</taxon>
        <taxon>Bacillati</taxon>
        <taxon>Actinomycetota</taxon>
        <taxon>Actinomycetes</taxon>
        <taxon>Kitasatosporales</taxon>
        <taxon>Streptomycetaceae</taxon>
        <taxon>Streptomyces</taxon>
    </lineage>
</organism>
<name>A0ABN1HGQ3_9ACTN</name>
<evidence type="ECO:0000256" key="2">
    <source>
        <dbReference type="SAM" id="Phobius"/>
    </source>
</evidence>
<dbReference type="Proteomes" id="UP001500724">
    <property type="component" value="Unassembled WGS sequence"/>
</dbReference>
<reference evidence="3 4" key="1">
    <citation type="journal article" date="2019" name="Int. J. Syst. Evol. Microbiol.">
        <title>The Global Catalogue of Microorganisms (GCM) 10K type strain sequencing project: providing services to taxonomists for standard genome sequencing and annotation.</title>
        <authorList>
            <consortium name="The Broad Institute Genomics Platform"/>
            <consortium name="The Broad Institute Genome Sequencing Center for Infectious Disease"/>
            <person name="Wu L."/>
            <person name="Ma J."/>
        </authorList>
    </citation>
    <scope>NUCLEOTIDE SEQUENCE [LARGE SCALE GENOMIC DNA]</scope>
    <source>
        <strain evidence="3 4">JCM 10367</strain>
    </source>
</reference>
<keyword evidence="2" id="KW-1133">Transmembrane helix</keyword>
<gene>
    <name evidence="3" type="ORF">GCM10009535_26950</name>
</gene>
<dbReference type="Pfam" id="PF18969">
    <property type="entry name" value="DUF5708"/>
    <property type="match status" value="1"/>
</dbReference>
<feature type="region of interest" description="Disordered" evidence="1">
    <location>
        <begin position="65"/>
        <end position="89"/>
    </location>
</feature>
<keyword evidence="2" id="KW-0812">Transmembrane</keyword>
<dbReference type="RefSeq" id="WP_344000721.1">
    <property type="nucleotide sequence ID" value="NZ_BAAAGU010000024.1"/>
</dbReference>
<evidence type="ECO:0000256" key="1">
    <source>
        <dbReference type="SAM" id="MobiDB-lite"/>
    </source>
</evidence>
<comment type="caution">
    <text evidence="3">The sequence shown here is derived from an EMBL/GenBank/DDBJ whole genome shotgun (WGS) entry which is preliminary data.</text>
</comment>
<keyword evidence="4" id="KW-1185">Reference proteome</keyword>
<evidence type="ECO:0008006" key="5">
    <source>
        <dbReference type="Google" id="ProtNLM"/>
    </source>
</evidence>